<evidence type="ECO:0000259" key="2">
    <source>
        <dbReference type="Pfam" id="PF00496"/>
    </source>
</evidence>
<name>A0A927JCT2_9ACTN</name>
<dbReference type="GO" id="GO:1904680">
    <property type="term" value="F:peptide transmembrane transporter activity"/>
    <property type="evidence" value="ECO:0007669"/>
    <property type="project" value="TreeGrafter"/>
</dbReference>
<dbReference type="InterPro" id="IPR039424">
    <property type="entry name" value="SBP_5"/>
</dbReference>
<sequence length="615" mass="64260">MARWQGGSASTGPSGRGSPARSAHGEERVPTKSTTPAAGWARALLAGAALLSLTACTASPPPPIESTGTVTPVPPPVTVQNEIVVAIDDIGSGFNPHLLSHLSPVSSAIADLVLPSPFRPVPDPQAAGGVSWEPDTSVLESAEVTDDGSGETPFTVTYVLRNEAQWSDSAPIAAEDFLYLWRQMTTQPGVVDPAGYDLITAVRSSAGGKTVTVQFSDPYPAWRELFSHLLPAHLIKDSPGGFDDGLADTIPVSGSRFNIKRVDRGRDDIRLERNDRFWGVPASADRIHMRRGGSASQIADSLRSNDAQVAEVHGGASLQAQLSAIRGLSTARAYQTRTLQLVLNTRIEPLDDPAMRKALLSVLDTDVLAAVGGGGTATVAVAEAQIRPPSDPAYTPTEPSRMRYEEAMAVLANGGYQLVDDTLRLGGDPAGAALNLVIGVPGGDQTARAVANTAADQLRQVGVRARVTQLAPARLYGEALTGGEIDMLVGWTQTGYDPATTLASRWSCPQGEDAAPAEPAATGNQRDIERAPSNLSGACAPAIDALIRAALTGQASADAVITQAEPVLWELAAVRPILQDVTLVAARDTVAGVNLDLPVPVGVFGDAAQWTRLPE</sequence>
<dbReference type="GO" id="GO:0015833">
    <property type="term" value="P:peptide transport"/>
    <property type="evidence" value="ECO:0007669"/>
    <property type="project" value="TreeGrafter"/>
</dbReference>
<protein>
    <submittedName>
        <fullName evidence="3">ABC transporter family substrate-binding protein</fullName>
    </submittedName>
</protein>
<evidence type="ECO:0000313" key="3">
    <source>
        <dbReference type="EMBL" id="MBD8506267.1"/>
    </source>
</evidence>
<comment type="caution">
    <text evidence="3">The sequence shown here is derived from an EMBL/GenBank/DDBJ whole genome shotgun (WGS) entry which is preliminary data.</text>
</comment>
<dbReference type="Gene3D" id="3.90.76.10">
    <property type="entry name" value="Dipeptide-binding Protein, Domain 1"/>
    <property type="match status" value="1"/>
</dbReference>
<dbReference type="PANTHER" id="PTHR30290:SF65">
    <property type="entry name" value="MONOACYL PHOSPHATIDYLINOSITOL TETRAMANNOSIDE-BINDING PROTEIN LPQW-RELATED"/>
    <property type="match status" value="1"/>
</dbReference>
<evidence type="ECO:0000313" key="4">
    <source>
        <dbReference type="Proteomes" id="UP000642993"/>
    </source>
</evidence>
<dbReference type="Gene3D" id="3.10.105.10">
    <property type="entry name" value="Dipeptide-binding Protein, Domain 3"/>
    <property type="match status" value="1"/>
</dbReference>
<organism evidence="3 4">
    <name type="scientific">Lolliginicoccus lacisalsi</name>
    <dbReference type="NCBI Taxonomy" id="2742202"/>
    <lineage>
        <taxon>Bacteria</taxon>
        <taxon>Bacillati</taxon>
        <taxon>Actinomycetota</taxon>
        <taxon>Actinomycetes</taxon>
        <taxon>Mycobacteriales</taxon>
        <taxon>Hoyosellaceae</taxon>
        <taxon>Lolliginicoccus</taxon>
    </lineage>
</organism>
<dbReference type="InterPro" id="IPR000914">
    <property type="entry name" value="SBP_5_dom"/>
</dbReference>
<dbReference type="Proteomes" id="UP000642993">
    <property type="component" value="Unassembled WGS sequence"/>
</dbReference>
<keyword evidence="4" id="KW-1185">Reference proteome</keyword>
<dbReference type="SUPFAM" id="SSF53850">
    <property type="entry name" value="Periplasmic binding protein-like II"/>
    <property type="match status" value="1"/>
</dbReference>
<dbReference type="CDD" id="cd08501">
    <property type="entry name" value="PBP2_Lpqw"/>
    <property type="match status" value="1"/>
</dbReference>
<accession>A0A927JCT2</accession>
<proteinExistence type="predicted"/>
<feature type="region of interest" description="Disordered" evidence="1">
    <location>
        <begin position="1"/>
        <end position="36"/>
    </location>
</feature>
<dbReference type="EMBL" id="JACYWE010000003">
    <property type="protein sequence ID" value="MBD8506267.1"/>
    <property type="molecule type" value="Genomic_DNA"/>
</dbReference>
<gene>
    <name evidence="3" type="ORF">HT102_07205</name>
</gene>
<dbReference type="AlphaFoldDB" id="A0A927JCT2"/>
<dbReference type="PANTHER" id="PTHR30290">
    <property type="entry name" value="PERIPLASMIC BINDING COMPONENT OF ABC TRANSPORTER"/>
    <property type="match status" value="1"/>
</dbReference>
<evidence type="ECO:0000256" key="1">
    <source>
        <dbReference type="SAM" id="MobiDB-lite"/>
    </source>
</evidence>
<dbReference type="Pfam" id="PF00496">
    <property type="entry name" value="SBP_bac_5"/>
    <property type="match status" value="1"/>
</dbReference>
<feature type="domain" description="Solute-binding protein family 5" evidence="2">
    <location>
        <begin position="140"/>
        <end position="508"/>
    </location>
</feature>
<reference evidence="3" key="1">
    <citation type="submission" date="2020-09" db="EMBL/GenBank/DDBJ databases">
        <title>Hoyosella lacisalsi sp. nov., a halotolerant actinobacterium isolated from soil of Lake Gudzhirganskoe.</title>
        <authorList>
            <person name="Yang Q."/>
            <person name="Guo P.Y."/>
            <person name="Liu S.W."/>
            <person name="Li F.N."/>
            <person name="Sun C.H."/>
        </authorList>
    </citation>
    <scope>NUCLEOTIDE SEQUENCE</scope>
    <source>
        <strain evidence="3">G463</strain>
    </source>
</reference>